<keyword evidence="1" id="KW-0812">Transmembrane</keyword>
<evidence type="ECO:0000313" key="4">
    <source>
        <dbReference type="Proteomes" id="UP000322981"/>
    </source>
</evidence>
<keyword evidence="1" id="KW-1133">Transmembrane helix</keyword>
<accession>A0A5M8FIE8</accession>
<dbReference type="Pfam" id="PF10881">
    <property type="entry name" value="DUF2726"/>
    <property type="match status" value="1"/>
</dbReference>
<evidence type="ECO:0000259" key="2">
    <source>
        <dbReference type="Pfam" id="PF10881"/>
    </source>
</evidence>
<evidence type="ECO:0000256" key="1">
    <source>
        <dbReference type="SAM" id="Phobius"/>
    </source>
</evidence>
<protein>
    <submittedName>
        <fullName evidence="3">DUF2726 domain-containing protein</fullName>
    </submittedName>
</protein>
<keyword evidence="4" id="KW-1185">Reference proteome</keyword>
<feature type="domain" description="DUF2726" evidence="2">
    <location>
        <begin position="71"/>
        <end position="181"/>
    </location>
</feature>
<dbReference type="InterPro" id="IPR024402">
    <property type="entry name" value="DUF2726"/>
</dbReference>
<keyword evidence="1" id="KW-0472">Membrane</keyword>
<dbReference type="EMBL" id="VWXX01000039">
    <property type="protein sequence ID" value="KAA6182901.1"/>
    <property type="molecule type" value="Genomic_DNA"/>
</dbReference>
<feature type="transmembrane region" description="Helical" evidence="1">
    <location>
        <begin position="25"/>
        <end position="47"/>
    </location>
</feature>
<gene>
    <name evidence="3" type="ORF">F2Q65_16950</name>
</gene>
<dbReference type="AlphaFoldDB" id="A0A5M8FIE8"/>
<reference evidence="3 4" key="1">
    <citation type="submission" date="2019-09" db="EMBL/GenBank/DDBJ databases">
        <title>Whole-genome sequence of the purple sulfur bacterium Thiohalocapsa marina DSM 19078.</title>
        <authorList>
            <person name="Kyndt J.A."/>
            <person name="Meyer T.E."/>
        </authorList>
    </citation>
    <scope>NUCLEOTIDE SEQUENCE [LARGE SCALE GENOMIC DNA]</scope>
    <source>
        <strain evidence="3 4">DSM 19078</strain>
    </source>
</reference>
<dbReference type="OrthoDB" id="5782056at2"/>
<dbReference type="Proteomes" id="UP000322981">
    <property type="component" value="Unassembled WGS sequence"/>
</dbReference>
<proteinExistence type="predicted"/>
<comment type="caution">
    <text evidence="3">The sequence shown here is derived from an EMBL/GenBank/DDBJ whole genome shotgun (WGS) entry which is preliminary data.</text>
</comment>
<organism evidence="3 4">
    <name type="scientific">Thiohalocapsa marina</name>
    <dbReference type="NCBI Taxonomy" id="424902"/>
    <lineage>
        <taxon>Bacteria</taxon>
        <taxon>Pseudomonadati</taxon>
        <taxon>Pseudomonadota</taxon>
        <taxon>Gammaproteobacteria</taxon>
        <taxon>Chromatiales</taxon>
        <taxon>Chromatiaceae</taxon>
        <taxon>Thiohalocapsa</taxon>
    </lineage>
</organism>
<name>A0A5M8FIE8_9GAMM</name>
<evidence type="ECO:0000313" key="3">
    <source>
        <dbReference type="EMBL" id="KAA6182901.1"/>
    </source>
</evidence>
<sequence length="219" mass="23335">MIDTLPAALQASGCHATLELSLEALSLIILFSALLGLVLLLELLAAVRRQERPVAFARREPFLDADRRRCLAIVREAAGAGRLVMCQVPAAAVLQPAPGQSARRRARGAAQLQPLVLDFLVCAAADAHPLCALVIAEDRGSRARRQSLAYLSELCAAAGLPLIPLPAQGEGDPEAVRRHIAEVVDSADMLTFRPDEPAREDEEAVLEALSASLQDTAVK</sequence>